<sequence length="221" mass="24674">MRLLPRTGVKRFTLRVSMATGEAVLTMPSRGDVSAARRFLEAHGGWLAQRMQSVPERVPFEPEAVIPLRGVPHRIVHWSSIRGRASATVDASGVPIISVTGEAPHVSRRVLDFLQAEARRDLSSAVARHTQALGVPARSITLRDTRSRWGSCSAQGRLNFSWRLILAPPLVLDYLAAHEVAHLRELNHSDRFWELTHRLCPATPQAEAWLKRHGSSLHRYG</sequence>
<dbReference type="PANTHER" id="PTHR30399:SF1">
    <property type="entry name" value="UTP PYROPHOSPHATASE"/>
    <property type="match status" value="1"/>
</dbReference>
<organism evidence="2 3">
    <name type="scientific">Pseudochelatococcus lubricantis</name>
    <dbReference type="NCBI Taxonomy" id="1538102"/>
    <lineage>
        <taxon>Bacteria</taxon>
        <taxon>Pseudomonadati</taxon>
        <taxon>Pseudomonadota</taxon>
        <taxon>Alphaproteobacteria</taxon>
        <taxon>Hyphomicrobiales</taxon>
        <taxon>Chelatococcaceae</taxon>
        <taxon>Pseudochelatococcus</taxon>
    </lineage>
</organism>
<dbReference type="PANTHER" id="PTHR30399">
    <property type="entry name" value="UNCHARACTERIZED PROTEIN YGJP"/>
    <property type="match status" value="1"/>
</dbReference>
<feature type="domain" description="YgjP-like metallopeptidase" evidence="1">
    <location>
        <begin position="14"/>
        <end position="213"/>
    </location>
</feature>
<evidence type="ECO:0000313" key="3">
    <source>
        <dbReference type="Proteomes" id="UP001429580"/>
    </source>
</evidence>
<dbReference type="Gene3D" id="3.30.2010.10">
    <property type="entry name" value="Metalloproteases ('zincins'), catalytic domain"/>
    <property type="match status" value="1"/>
</dbReference>
<dbReference type="InterPro" id="IPR002725">
    <property type="entry name" value="YgjP-like_metallopeptidase"/>
</dbReference>
<comment type="caution">
    <text evidence="2">The sequence shown here is derived from an EMBL/GenBank/DDBJ whole genome shotgun (WGS) entry which is preliminary data.</text>
</comment>
<dbReference type="Pfam" id="PF01863">
    <property type="entry name" value="YgjP-like"/>
    <property type="match status" value="1"/>
</dbReference>
<protein>
    <recommendedName>
        <fullName evidence="1">YgjP-like metallopeptidase domain-containing protein</fullName>
    </recommendedName>
</protein>
<dbReference type="EMBL" id="JAASQI010000002">
    <property type="protein sequence ID" value="NIJ57156.1"/>
    <property type="molecule type" value="Genomic_DNA"/>
</dbReference>
<reference evidence="2 3" key="1">
    <citation type="submission" date="2020-03" db="EMBL/GenBank/DDBJ databases">
        <title>Genomic Encyclopedia of Type Strains, Phase IV (KMG-IV): sequencing the most valuable type-strain genomes for metagenomic binning, comparative biology and taxonomic classification.</title>
        <authorList>
            <person name="Goeker M."/>
        </authorList>
    </citation>
    <scope>NUCLEOTIDE SEQUENCE [LARGE SCALE GENOMIC DNA]</scope>
    <source>
        <strain evidence="2 3">DSM 103870</strain>
    </source>
</reference>
<accession>A0ABX0V258</accession>
<keyword evidence="3" id="KW-1185">Reference proteome</keyword>
<dbReference type="InterPro" id="IPR053136">
    <property type="entry name" value="UTP_pyrophosphatase-like"/>
</dbReference>
<proteinExistence type="predicted"/>
<dbReference type="CDD" id="cd07344">
    <property type="entry name" value="M48_yhfN_like"/>
    <property type="match status" value="1"/>
</dbReference>
<evidence type="ECO:0000259" key="1">
    <source>
        <dbReference type="Pfam" id="PF01863"/>
    </source>
</evidence>
<name>A0ABX0V258_9HYPH</name>
<dbReference type="Proteomes" id="UP001429580">
    <property type="component" value="Unassembled WGS sequence"/>
</dbReference>
<gene>
    <name evidence="2" type="ORF">FHS82_000982</name>
</gene>
<evidence type="ECO:0000313" key="2">
    <source>
        <dbReference type="EMBL" id="NIJ57156.1"/>
    </source>
</evidence>